<evidence type="ECO:0000259" key="15">
    <source>
        <dbReference type="Pfam" id="PF00593"/>
    </source>
</evidence>
<sequence>MTNATTYRFAATLLLWCLFHLPTWAQQITTLSGTVRDLGGGGLPGVAITLDGSLKGTNTDANGAFLLTNLRPGTYHIRASMVGYDAVDQGVSLPLNRPLILSLRQSDVVMDEVVVLATRAGEKSAIAYTDVTKRDLVKLNLGQDLPLLLNFTPSVVTTSDAGAGVGYTGIRIRGSDATRVNVTLNGIPYNDAESQGTYWVNMPDFASSVNSVQIQRGVGTSTNGAGAFGASVNVQTNALQKDPYAEVNLSGGSFNTRRATVQAGTGLMSGHFVVDARLSKIASDGYIDRASSDLKSFYVSGGYYDQKSFVRLNVFSGQEKTYQAWNGVPEDILASNRRYNEFTYPNQTDNYQQDQYQLITSTELSRNWRANVSLFYTKGRGYYEEFKEADKLSKYGLPNVVIRDSVTTRTNLVRRRWLDNDFYGTVFSFDYDNKNRLTANIGGGLNRYTGKHFGEVISGQFVPATPFRYYEDDATKTDVNGYAKAFYQFTPKLNAFVDLQVRQVNYSFLGFNSKLQNVQQQAALTFFNPKAGVTYTVNDRTTAYASFGVGNKEPNRDDYTQSTPGSRPLPETLYDWEAGVKTRTNRVALSLNGYFMNYSNQLVLNGAINDVGAFNRINVPNSYRAGIEVEATTLLTKALRWNINGTFSQNKIRNYTQFFDTDAGQESRQFVQTDIAFSPNVVAGSQLLLTVAKSLEIGLLSKYVGRQFLDNTSSNDRKLNAYFVNDLRFIYTLKPTFANQLSFTLLINNLFNELYESNGYTYAYISEGKVASYNAYYPQATRNVLAGVRVKF</sequence>
<dbReference type="InterPro" id="IPR000531">
    <property type="entry name" value="Beta-barrel_TonB"/>
</dbReference>
<evidence type="ECO:0000256" key="8">
    <source>
        <dbReference type="ARBA" id="ARBA00023065"/>
    </source>
</evidence>
<feature type="signal peptide" evidence="14">
    <location>
        <begin position="1"/>
        <end position="25"/>
    </location>
</feature>
<evidence type="ECO:0000256" key="11">
    <source>
        <dbReference type="ARBA" id="ARBA00023237"/>
    </source>
</evidence>
<organism evidence="17 18">
    <name type="scientific">Fibrella rubiginis</name>
    <dbReference type="NCBI Taxonomy" id="2817060"/>
    <lineage>
        <taxon>Bacteria</taxon>
        <taxon>Pseudomonadati</taxon>
        <taxon>Bacteroidota</taxon>
        <taxon>Cytophagia</taxon>
        <taxon>Cytophagales</taxon>
        <taxon>Spirosomataceae</taxon>
        <taxon>Fibrella</taxon>
    </lineage>
</organism>
<dbReference type="PROSITE" id="PS52016">
    <property type="entry name" value="TONB_DEPENDENT_REC_3"/>
    <property type="match status" value="1"/>
</dbReference>
<evidence type="ECO:0000256" key="12">
    <source>
        <dbReference type="PROSITE-ProRule" id="PRU01360"/>
    </source>
</evidence>
<keyword evidence="17" id="KW-0675">Receptor</keyword>
<gene>
    <name evidence="17" type="ORF">J2I47_25000</name>
</gene>
<dbReference type="AlphaFoldDB" id="A0A939GNQ9"/>
<dbReference type="SUPFAM" id="SSF56935">
    <property type="entry name" value="Porins"/>
    <property type="match status" value="1"/>
</dbReference>
<keyword evidence="11 12" id="KW-0998">Cell outer membrane</keyword>
<keyword evidence="6 14" id="KW-0732">Signal</keyword>
<dbReference type="InterPro" id="IPR039426">
    <property type="entry name" value="TonB-dep_rcpt-like"/>
</dbReference>
<dbReference type="Gene3D" id="2.170.130.10">
    <property type="entry name" value="TonB-dependent receptor, plug domain"/>
    <property type="match status" value="1"/>
</dbReference>
<dbReference type="SUPFAM" id="SSF49452">
    <property type="entry name" value="Starch-binding domain-like"/>
    <property type="match status" value="1"/>
</dbReference>
<keyword evidence="8" id="KW-0406">Ion transport</keyword>
<dbReference type="PANTHER" id="PTHR32552:SF68">
    <property type="entry name" value="FERRICHROME OUTER MEMBRANE TRANSPORTER_PHAGE RECEPTOR"/>
    <property type="match status" value="1"/>
</dbReference>
<evidence type="ECO:0000256" key="14">
    <source>
        <dbReference type="SAM" id="SignalP"/>
    </source>
</evidence>
<evidence type="ECO:0000256" key="10">
    <source>
        <dbReference type="ARBA" id="ARBA00023136"/>
    </source>
</evidence>
<comment type="subcellular location">
    <subcellularLocation>
        <location evidence="1 12">Cell outer membrane</location>
        <topology evidence="1 12">Multi-pass membrane protein</topology>
    </subcellularLocation>
</comment>
<evidence type="ECO:0000256" key="13">
    <source>
        <dbReference type="RuleBase" id="RU003357"/>
    </source>
</evidence>
<dbReference type="Pfam" id="PF07715">
    <property type="entry name" value="Plug"/>
    <property type="match status" value="1"/>
</dbReference>
<keyword evidence="7" id="KW-0408">Iron</keyword>
<evidence type="ECO:0000256" key="5">
    <source>
        <dbReference type="ARBA" id="ARBA00022692"/>
    </source>
</evidence>
<evidence type="ECO:0000256" key="2">
    <source>
        <dbReference type="ARBA" id="ARBA00022448"/>
    </source>
</evidence>
<evidence type="ECO:0000256" key="1">
    <source>
        <dbReference type="ARBA" id="ARBA00004571"/>
    </source>
</evidence>
<dbReference type="Gene3D" id="2.60.40.1120">
    <property type="entry name" value="Carboxypeptidase-like, regulatory domain"/>
    <property type="match status" value="1"/>
</dbReference>
<name>A0A939GNQ9_9BACT</name>
<accession>A0A939GNQ9</accession>
<dbReference type="InterPro" id="IPR013784">
    <property type="entry name" value="Carb-bd-like_fold"/>
</dbReference>
<evidence type="ECO:0000313" key="18">
    <source>
        <dbReference type="Proteomes" id="UP000664034"/>
    </source>
</evidence>
<keyword evidence="9 13" id="KW-0798">TonB box</keyword>
<keyword evidence="10 12" id="KW-0472">Membrane</keyword>
<dbReference type="GO" id="GO:0030246">
    <property type="term" value="F:carbohydrate binding"/>
    <property type="evidence" value="ECO:0007669"/>
    <property type="project" value="InterPro"/>
</dbReference>
<keyword evidence="3 12" id="KW-1134">Transmembrane beta strand</keyword>
<dbReference type="Gene3D" id="2.40.170.20">
    <property type="entry name" value="TonB-dependent receptor, beta-barrel domain"/>
    <property type="match status" value="1"/>
</dbReference>
<evidence type="ECO:0000256" key="4">
    <source>
        <dbReference type="ARBA" id="ARBA00022496"/>
    </source>
</evidence>
<dbReference type="Pfam" id="PF00593">
    <property type="entry name" value="TonB_dep_Rec_b-barrel"/>
    <property type="match status" value="1"/>
</dbReference>
<evidence type="ECO:0000256" key="7">
    <source>
        <dbReference type="ARBA" id="ARBA00023004"/>
    </source>
</evidence>
<dbReference type="InterPro" id="IPR012910">
    <property type="entry name" value="Plug_dom"/>
</dbReference>
<keyword evidence="4" id="KW-0410">Iron transport</keyword>
<evidence type="ECO:0000313" key="17">
    <source>
        <dbReference type="EMBL" id="MBO0939827.1"/>
    </source>
</evidence>
<reference evidence="17" key="1">
    <citation type="submission" date="2021-03" db="EMBL/GenBank/DDBJ databases">
        <title>Fibrella sp. HMF5335 genome sequencing and assembly.</title>
        <authorList>
            <person name="Kang H."/>
            <person name="Kim H."/>
            <person name="Bae S."/>
            <person name="Joh K."/>
        </authorList>
    </citation>
    <scope>NUCLEOTIDE SEQUENCE</scope>
    <source>
        <strain evidence="17">HMF5335</strain>
    </source>
</reference>
<dbReference type="PANTHER" id="PTHR32552">
    <property type="entry name" value="FERRICHROME IRON RECEPTOR-RELATED"/>
    <property type="match status" value="1"/>
</dbReference>
<evidence type="ECO:0000256" key="6">
    <source>
        <dbReference type="ARBA" id="ARBA00022729"/>
    </source>
</evidence>
<comment type="similarity">
    <text evidence="12 13">Belongs to the TonB-dependent receptor family.</text>
</comment>
<evidence type="ECO:0000256" key="3">
    <source>
        <dbReference type="ARBA" id="ARBA00022452"/>
    </source>
</evidence>
<dbReference type="InterPro" id="IPR037066">
    <property type="entry name" value="Plug_dom_sf"/>
</dbReference>
<dbReference type="Proteomes" id="UP000664034">
    <property type="component" value="Unassembled WGS sequence"/>
</dbReference>
<dbReference type="GO" id="GO:0009279">
    <property type="term" value="C:cell outer membrane"/>
    <property type="evidence" value="ECO:0007669"/>
    <property type="project" value="UniProtKB-SubCell"/>
</dbReference>
<dbReference type="GO" id="GO:0015344">
    <property type="term" value="F:siderophore uptake transmembrane transporter activity"/>
    <property type="evidence" value="ECO:0007669"/>
    <property type="project" value="TreeGrafter"/>
</dbReference>
<keyword evidence="5 12" id="KW-0812">Transmembrane</keyword>
<dbReference type="Pfam" id="PF13715">
    <property type="entry name" value="CarbopepD_reg_2"/>
    <property type="match status" value="1"/>
</dbReference>
<proteinExistence type="inferred from homology"/>
<dbReference type="InterPro" id="IPR036942">
    <property type="entry name" value="Beta-barrel_TonB_sf"/>
</dbReference>
<comment type="caution">
    <text evidence="17">The sequence shown here is derived from an EMBL/GenBank/DDBJ whole genome shotgun (WGS) entry which is preliminary data.</text>
</comment>
<dbReference type="RefSeq" id="WP_207367355.1">
    <property type="nucleotide sequence ID" value="NZ_JAFMYV010000017.1"/>
</dbReference>
<dbReference type="EMBL" id="JAFMYV010000017">
    <property type="protein sequence ID" value="MBO0939827.1"/>
    <property type="molecule type" value="Genomic_DNA"/>
</dbReference>
<feature type="chain" id="PRO_5037368143" evidence="14">
    <location>
        <begin position="26"/>
        <end position="792"/>
    </location>
</feature>
<protein>
    <submittedName>
        <fullName evidence="17">TonB-dependent receptor</fullName>
    </submittedName>
</protein>
<feature type="domain" description="TonB-dependent receptor plug" evidence="16">
    <location>
        <begin position="125"/>
        <end position="230"/>
    </location>
</feature>
<evidence type="ECO:0000256" key="9">
    <source>
        <dbReference type="ARBA" id="ARBA00023077"/>
    </source>
</evidence>
<keyword evidence="18" id="KW-1185">Reference proteome</keyword>
<keyword evidence="2 12" id="KW-0813">Transport</keyword>
<evidence type="ECO:0000259" key="16">
    <source>
        <dbReference type="Pfam" id="PF07715"/>
    </source>
</evidence>
<feature type="domain" description="TonB-dependent receptor-like beta-barrel" evidence="15">
    <location>
        <begin position="322"/>
        <end position="750"/>
    </location>
</feature>